<gene>
    <name evidence="1" type="ORF">Moumou_00026</name>
</gene>
<accession>L7RB10</accession>
<dbReference type="RefSeq" id="YP_007354010.1">
    <property type="nucleotide sequence ID" value="NC_020104.1"/>
</dbReference>
<proteinExistence type="predicted"/>
<dbReference type="GeneID" id="14445941"/>
<evidence type="ECO:0000313" key="2">
    <source>
        <dbReference type="Proteomes" id="UP000201640"/>
    </source>
</evidence>
<protein>
    <submittedName>
        <fullName evidence="1">Ankyrin repeat protein</fullName>
    </submittedName>
</protein>
<dbReference type="EMBL" id="JX962719">
    <property type="protein sequence ID" value="AGC01574.1"/>
    <property type="molecule type" value="Genomic_DNA"/>
</dbReference>
<dbReference type="OrthoDB" id="32647at10239"/>
<dbReference type="InterPro" id="IPR036770">
    <property type="entry name" value="Ankyrin_rpt-contain_sf"/>
</dbReference>
<dbReference type="Gene3D" id="1.25.40.20">
    <property type="entry name" value="Ankyrin repeat-containing domain"/>
    <property type="match status" value="1"/>
</dbReference>
<dbReference type="Proteomes" id="UP000201640">
    <property type="component" value="Segment"/>
</dbReference>
<dbReference type="KEGG" id="vg:14445941"/>
<sequence length="159" mass="18874">MEDKIFLAHKKIVEIIKQELNLDMDENIIKEKTRNFLYQLFHEDLGTDLQTDNLNEKFIELYNFSREKTDALLPFIDVNYDDYTFLKQCVRDNDSDMLVKLLERGADWKSSHILEWVMYNGQIENLKILIKYGADPKSVPKDSSARTNPCIVRFLKENY</sequence>
<keyword evidence="2" id="KW-1185">Reference proteome</keyword>
<organism evidence="1 2">
    <name type="scientific">Acanthamoeba polyphaga moumouvirus</name>
    <dbReference type="NCBI Taxonomy" id="1269028"/>
    <lineage>
        <taxon>Viruses</taxon>
        <taxon>Varidnaviria</taxon>
        <taxon>Bamfordvirae</taxon>
        <taxon>Nucleocytoviricota</taxon>
        <taxon>Megaviricetes</taxon>
        <taxon>Imitervirales</taxon>
        <taxon>Mimiviridae</taxon>
        <taxon>Megamimivirinae</taxon>
        <taxon>Moumouvirus</taxon>
    </lineage>
</organism>
<reference evidence="1 2" key="1">
    <citation type="journal article" date="2012" name="Genome Biol. Evol.">
        <title>Related Giant Viruses in Distant Locations and Different Habitats: Acanthamoeba polyphaga moumouvirus Represents a Third Lineage of the Mimiviridae That Is Close to the Megavirus Lineage.</title>
        <authorList>
            <person name="Yoosuf N."/>
            <person name="Yutin N."/>
            <person name="Colson P."/>
            <person name="Shabalina S.A."/>
            <person name="Pagnier I."/>
            <person name="Robert C."/>
            <person name="Azza S."/>
            <person name="Klose T."/>
            <person name="Wong J."/>
            <person name="Rossmann M.G."/>
            <person name="La Scola B."/>
            <person name="Raoult D."/>
            <person name="Koonin E.V."/>
        </authorList>
    </citation>
    <scope>NUCLEOTIDE SEQUENCE [LARGE SCALE GENOMIC DNA]</scope>
    <source>
        <strain evidence="1 2">M10A</strain>
    </source>
</reference>
<name>L7RB10_9VIRU</name>
<dbReference type="SUPFAM" id="SSF48403">
    <property type="entry name" value="Ankyrin repeat"/>
    <property type="match status" value="1"/>
</dbReference>
<evidence type="ECO:0000313" key="1">
    <source>
        <dbReference type="EMBL" id="AGC01574.1"/>
    </source>
</evidence>